<sequence>MEVQNLTDNSSQYRGVRKRKWGKWVSEIREPGKKTRIWLGSFESAEMAAVAHDVAELRLKGREARLNFPELIGSLPRPASSNAGDIRSAAHEAATLVRFKPDMVFSCPIGSPDLVETNMDHFGPEWGFGHDELELDSPKLWTELAQALLLVPPAWSTSDVAEVEDWTQGSLWDPLL</sequence>
<dbReference type="GO" id="GO:0003700">
    <property type="term" value="F:DNA-binding transcription factor activity"/>
    <property type="evidence" value="ECO:0007669"/>
    <property type="project" value="InterPro"/>
</dbReference>
<keyword evidence="3" id="KW-0238">DNA-binding</keyword>
<comment type="subcellular location">
    <subcellularLocation>
        <location evidence="1">Nucleus</location>
    </subcellularLocation>
</comment>
<dbReference type="InterPro" id="IPR016177">
    <property type="entry name" value="DNA-bd_dom_sf"/>
</dbReference>
<evidence type="ECO:0000256" key="2">
    <source>
        <dbReference type="ARBA" id="ARBA00023015"/>
    </source>
</evidence>
<dbReference type="SUPFAM" id="SSF54171">
    <property type="entry name" value="DNA-binding domain"/>
    <property type="match status" value="1"/>
</dbReference>
<reference evidence="9" key="1">
    <citation type="journal article" date="2022" name="Cell">
        <title>Repeat-based holocentromeres influence genome architecture and karyotype evolution.</title>
        <authorList>
            <person name="Hofstatter P.G."/>
            <person name="Thangavel G."/>
            <person name="Lux T."/>
            <person name="Neumann P."/>
            <person name="Vondrak T."/>
            <person name="Novak P."/>
            <person name="Zhang M."/>
            <person name="Costa L."/>
            <person name="Castellani M."/>
            <person name="Scott A."/>
            <person name="Toegelov H."/>
            <person name="Fuchs J."/>
            <person name="Mata-Sucre Y."/>
            <person name="Dias Y."/>
            <person name="Vanzela A.L.L."/>
            <person name="Huettel B."/>
            <person name="Almeida C.C.S."/>
            <person name="Simkova H."/>
            <person name="Souza G."/>
            <person name="Pedrosa-Harand A."/>
            <person name="Macas J."/>
            <person name="Mayer K.F.X."/>
            <person name="Houben A."/>
            <person name="Marques A."/>
        </authorList>
    </citation>
    <scope>NUCLEOTIDE SEQUENCE</scope>
    <source>
        <strain evidence="9">RhyBre1mFocal</strain>
    </source>
</reference>
<dbReference type="PANTHER" id="PTHR31985">
    <property type="entry name" value="ETHYLENE-RESPONSIVE TRANSCRIPTION FACTOR ERF042-RELATED"/>
    <property type="match status" value="1"/>
</dbReference>
<evidence type="ECO:0000259" key="8">
    <source>
        <dbReference type="PROSITE" id="PS51032"/>
    </source>
</evidence>
<evidence type="ECO:0000256" key="7">
    <source>
        <dbReference type="ARBA" id="ARBA00024343"/>
    </source>
</evidence>
<dbReference type="AlphaFoldDB" id="A0A9Q0HFE8"/>
<dbReference type="Gene3D" id="3.30.730.10">
    <property type="entry name" value="AP2/ERF domain"/>
    <property type="match status" value="1"/>
</dbReference>
<dbReference type="GO" id="GO:0005634">
    <property type="term" value="C:nucleus"/>
    <property type="evidence" value="ECO:0007669"/>
    <property type="project" value="UniProtKB-SubCell"/>
</dbReference>
<evidence type="ECO:0000313" key="10">
    <source>
        <dbReference type="Proteomes" id="UP001151287"/>
    </source>
</evidence>
<dbReference type="GO" id="GO:0003677">
    <property type="term" value="F:DNA binding"/>
    <property type="evidence" value="ECO:0007669"/>
    <property type="project" value="UniProtKB-KW"/>
</dbReference>
<dbReference type="PROSITE" id="PS51032">
    <property type="entry name" value="AP2_ERF"/>
    <property type="match status" value="1"/>
</dbReference>
<dbReference type="InterPro" id="IPR051032">
    <property type="entry name" value="AP2/ERF_TF_ERF_subfamily"/>
</dbReference>
<comment type="similarity">
    <text evidence="7">Belongs to the AP2/ERF transcription factor family. ERF subfamily.</text>
</comment>
<keyword evidence="10" id="KW-1185">Reference proteome</keyword>
<evidence type="ECO:0000313" key="9">
    <source>
        <dbReference type="EMBL" id="KAJ1685961.1"/>
    </source>
</evidence>
<dbReference type="InterPro" id="IPR001471">
    <property type="entry name" value="AP2/ERF_dom"/>
</dbReference>
<dbReference type="PRINTS" id="PR00367">
    <property type="entry name" value="ETHRSPELEMNT"/>
</dbReference>
<dbReference type="CDD" id="cd00018">
    <property type="entry name" value="AP2"/>
    <property type="match status" value="1"/>
</dbReference>
<protein>
    <recommendedName>
        <fullName evidence="8">AP2/ERF domain-containing protein</fullName>
    </recommendedName>
</protein>
<keyword evidence="5" id="KW-0804">Transcription</keyword>
<feature type="domain" description="AP2/ERF" evidence="8">
    <location>
        <begin position="12"/>
        <end position="69"/>
    </location>
</feature>
<evidence type="ECO:0000256" key="4">
    <source>
        <dbReference type="ARBA" id="ARBA00023159"/>
    </source>
</evidence>
<evidence type="ECO:0000256" key="1">
    <source>
        <dbReference type="ARBA" id="ARBA00004123"/>
    </source>
</evidence>
<evidence type="ECO:0000256" key="5">
    <source>
        <dbReference type="ARBA" id="ARBA00023163"/>
    </source>
</evidence>
<organism evidence="9 10">
    <name type="scientific">Rhynchospora breviuscula</name>
    <dbReference type="NCBI Taxonomy" id="2022672"/>
    <lineage>
        <taxon>Eukaryota</taxon>
        <taxon>Viridiplantae</taxon>
        <taxon>Streptophyta</taxon>
        <taxon>Embryophyta</taxon>
        <taxon>Tracheophyta</taxon>
        <taxon>Spermatophyta</taxon>
        <taxon>Magnoliopsida</taxon>
        <taxon>Liliopsida</taxon>
        <taxon>Poales</taxon>
        <taxon>Cyperaceae</taxon>
        <taxon>Cyperoideae</taxon>
        <taxon>Rhynchosporeae</taxon>
        <taxon>Rhynchospora</taxon>
    </lineage>
</organism>
<evidence type="ECO:0000256" key="3">
    <source>
        <dbReference type="ARBA" id="ARBA00023125"/>
    </source>
</evidence>
<keyword evidence="4" id="KW-0010">Activator</keyword>
<dbReference type="PANTHER" id="PTHR31985:SF111">
    <property type="entry name" value="ETHYLENE-RESPONSIVE TRANSCRIPTION FACTOR ERF021"/>
    <property type="match status" value="1"/>
</dbReference>
<dbReference type="SMART" id="SM00380">
    <property type="entry name" value="AP2"/>
    <property type="match status" value="1"/>
</dbReference>
<dbReference type="OrthoDB" id="688329at2759"/>
<dbReference type="FunFam" id="3.30.730.10:FF:000001">
    <property type="entry name" value="Ethylene-responsive transcription factor 2"/>
    <property type="match status" value="1"/>
</dbReference>
<name>A0A9Q0HFE8_9POAL</name>
<evidence type="ECO:0000256" key="6">
    <source>
        <dbReference type="ARBA" id="ARBA00023242"/>
    </source>
</evidence>
<keyword evidence="6" id="KW-0539">Nucleus</keyword>
<dbReference type="Proteomes" id="UP001151287">
    <property type="component" value="Unassembled WGS sequence"/>
</dbReference>
<dbReference type="Pfam" id="PF00847">
    <property type="entry name" value="AP2"/>
    <property type="match status" value="1"/>
</dbReference>
<keyword evidence="2" id="KW-0805">Transcription regulation</keyword>
<comment type="caution">
    <text evidence="9">The sequence shown here is derived from an EMBL/GenBank/DDBJ whole genome shotgun (WGS) entry which is preliminary data.</text>
</comment>
<dbReference type="EMBL" id="JAMQYH010000005">
    <property type="protein sequence ID" value="KAJ1685961.1"/>
    <property type="molecule type" value="Genomic_DNA"/>
</dbReference>
<dbReference type="InterPro" id="IPR036955">
    <property type="entry name" value="AP2/ERF_dom_sf"/>
</dbReference>
<proteinExistence type="inferred from homology"/>
<accession>A0A9Q0HFE8</accession>
<gene>
    <name evidence="9" type="ORF">LUZ63_017351</name>
</gene>